<proteinExistence type="predicted"/>
<dbReference type="Gramene" id="CDY36433">
    <property type="protein sequence ID" value="CDY36433"/>
    <property type="gene ID" value="GSBRNA2T00062062001"/>
</dbReference>
<dbReference type="EMBL" id="HG994367">
    <property type="protein sequence ID" value="CAF1711868.1"/>
    <property type="molecule type" value="Genomic_DNA"/>
</dbReference>
<dbReference type="Proteomes" id="UP001295469">
    <property type="component" value="Chromosome C03"/>
</dbReference>
<evidence type="ECO:0000313" key="2">
    <source>
        <dbReference type="EMBL" id="CDY36433.1"/>
    </source>
</evidence>
<dbReference type="PaxDb" id="3708-A0A078HI21"/>
<reference evidence="2 3" key="1">
    <citation type="journal article" date="2014" name="Science">
        <title>Plant genetics. Early allopolyploid evolution in the post-Neolithic Brassica napus oilseed genome.</title>
        <authorList>
            <person name="Chalhoub B."/>
            <person name="Denoeud F."/>
            <person name="Liu S."/>
            <person name="Parkin I.A."/>
            <person name="Tang H."/>
            <person name="Wang X."/>
            <person name="Chiquet J."/>
            <person name="Belcram H."/>
            <person name="Tong C."/>
            <person name="Samans B."/>
            <person name="Correa M."/>
            <person name="Da Silva C."/>
            <person name="Just J."/>
            <person name="Falentin C."/>
            <person name="Koh C.S."/>
            <person name="Le Clainche I."/>
            <person name="Bernard M."/>
            <person name="Bento P."/>
            <person name="Noel B."/>
            <person name="Labadie K."/>
            <person name="Alberti A."/>
            <person name="Charles M."/>
            <person name="Arnaud D."/>
            <person name="Guo H."/>
            <person name="Daviaud C."/>
            <person name="Alamery S."/>
            <person name="Jabbari K."/>
            <person name="Zhao M."/>
            <person name="Edger P.P."/>
            <person name="Chelaifa H."/>
            <person name="Tack D."/>
            <person name="Lassalle G."/>
            <person name="Mestiri I."/>
            <person name="Schnel N."/>
            <person name="Le Paslier M.C."/>
            <person name="Fan G."/>
            <person name="Renault V."/>
            <person name="Bayer P.E."/>
            <person name="Golicz A.A."/>
            <person name="Manoli S."/>
            <person name="Lee T.H."/>
            <person name="Thi V.H."/>
            <person name="Chalabi S."/>
            <person name="Hu Q."/>
            <person name="Fan C."/>
            <person name="Tollenaere R."/>
            <person name="Lu Y."/>
            <person name="Battail C."/>
            <person name="Shen J."/>
            <person name="Sidebottom C.H."/>
            <person name="Wang X."/>
            <person name="Canaguier A."/>
            <person name="Chauveau A."/>
            <person name="Berard A."/>
            <person name="Deniot G."/>
            <person name="Guan M."/>
            <person name="Liu Z."/>
            <person name="Sun F."/>
            <person name="Lim Y.P."/>
            <person name="Lyons E."/>
            <person name="Town C.D."/>
            <person name="Bancroft I."/>
            <person name="Wang X."/>
            <person name="Meng J."/>
            <person name="Ma J."/>
            <person name="Pires J.C."/>
            <person name="King G.J."/>
            <person name="Brunel D."/>
            <person name="Delourme R."/>
            <person name="Renard M."/>
            <person name="Aury J.M."/>
            <person name="Adams K.L."/>
            <person name="Batley J."/>
            <person name="Snowdon R.J."/>
            <person name="Tost J."/>
            <person name="Edwards D."/>
            <person name="Zhou Y."/>
            <person name="Hua W."/>
            <person name="Sharpe A.G."/>
            <person name="Paterson A.H."/>
            <person name="Guan C."/>
            <person name="Wincker P."/>
        </authorList>
    </citation>
    <scope>NUCLEOTIDE SEQUENCE [LARGE SCALE GENOMIC DNA]</scope>
    <source>
        <strain evidence="3">cv. Darmor-bzh</strain>
    </source>
</reference>
<organism evidence="2 3">
    <name type="scientific">Brassica napus</name>
    <name type="common">Rape</name>
    <dbReference type="NCBI Taxonomy" id="3708"/>
    <lineage>
        <taxon>Eukaryota</taxon>
        <taxon>Viridiplantae</taxon>
        <taxon>Streptophyta</taxon>
        <taxon>Embryophyta</taxon>
        <taxon>Tracheophyta</taxon>
        <taxon>Spermatophyta</taxon>
        <taxon>Magnoliopsida</taxon>
        <taxon>eudicotyledons</taxon>
        <taxon>Gunneridae</taxon>
        <taxon>Pentapetalae</taxon>
        <taxon>rosids</taxon>
        <taxon>malvids</taxon>
        <taxon>Brassicales</taxon>
        <taxon>Brassicaceae</taxon>
        <taxon>Brassiceae</taxon>
        <taxon>Brassica</taxon>
    </lineage>
</organism>
<dbReference type="AlphaFoldDB" id="A0A078HI21"/>
<reference evidence="2" key="2">
    <citation type="submission" date="2014-06" db="EMBL/GenBank/DDBJ databases">
        <authorList>
            <person name="Genoscope - CEA"/>
        </authorList>
    </citation>
    <scope>NUCLEOTIDE SEQUENCE</scope>
</reference>
<sequence length="182" mass="20999">MALKRTGGGRVKLGSVRSAVEFQTTELPPAKRQRIITMNVPWSSYNFCIESLTQKLLYAKCCYTPFLFLDLETDWVMRRRKSFLEVFSTRFLQNCNTILWNDGFTCRPYAIAEPGFNMPCNYAETIIGNEPSGCLSEESSVSNFCISLQHLIHTINKRHLLLELLKHITACQFHANYPQRHI</sequence>
<name>A0A078HI21_BRANA</name>
<reference evidence="1" key="3">
    <citation type="submission" date="2021-01" db="EMBL/GenBank/DDBJ databases">
        <authorList>
            <consortium name="Genoscope - CEA"/>
            <person name="William W."/>
        </authorList>
    </citation>
    <scope>NUCLEOTIDE SEQUENCE</scope>
</reference>
<protein>
    <submittedName>
        <fullName evidence="1">(rape) hypothetical protein</fullName>
    </submittedName>
    <submittedName>
        <fullName evidence="2">BnaC03g67530D protein</fullName>
    </submittedName>
</protein>
<keyword evidence="3" id="KW-1185">Reference proteome</keyword>
<accession>A0A078HI21</accession>
<dbReference type="EMBL" id="LK032376">
    <property type="protein sequence ID" value="CDY36433.1"/>
    <property type="molecule type" value="Genomic_DNA"/>
</dbReference>
<evidence type="ECO:0000313" key="1">
    <source>
        <dbReference type="EMBL" id="CAF1711868.1"/>
    </source>
</evidence>
<evidence type="ECO:0000313" key="3">
    <source>
        <dbReference type="Proteomes" id="UP000028999"/>
    </source>
</evidence>
<dbReference type="OMA" id="NCNTILW"/>
<dbReference type="Proteomes" id="UP000028999">
    <property type="component" value="Unassembled WGS sequence"/>
</dbReference>
<gene>
    <name evidence="2" type="primary">BnaC03g67530D</name>
    <name evidence="1" type="ORF">DARMORV10_C03P87850.1</name>
    <name evidence="2" type="ORF">GSBRNA2T00062062001</name>
</gene>